<protein>
    <recommendedName>
        <fullName evidence="6">Rieske domain-containing protein</fullName>
    </recommendedName>
</protein>
<keyword evidence="1" id="KW-0001">2Fe-2S</keyword>
<proteinExistence type="predicted"/>
<keyword evidence="2" id="KW-0479">Metal-binding</keyword>
<keyword evidence="8" id="KW-1185">Reference proteome</keyword>
<dbReference type="Pfam" id="PF00355">
    <property type="entry name" value="Rieske"/>
    <property type="match status" value="1"/>
</dbReference>
<evidence type="ECO:0000256" key="3">
    <source>
        <dbReference type="ARBA" id="ARBA00023002"/>
    </source>
</evidence>
<dbReference type="CDD" id="cd03469">
    <property type="entry name" value="Rieske_RO_Alpha_N"/>
    <property type="match status" value="1"/>
</dbReference>
<keyword evidence="3" id="KW-0560">Oxidoreductase</keyword>
<dbReference type="AlphaFoldDB" id="A0A1M7UTT4"/>
<dbReference type="InterPro" id="IPR050584">
    <property type="entry name" value="Cholesterol_7-desaturase"/>
</dbReference>
<gene>
    <name evidence="7" type="ORF">SAMN05444170_6656</name>
</gene>
<evidence type="ECO:0000256" key="1">
    <source>
        <dbReference type="ARBA" id="ARBA00022714"/>
    </source>
</evidence>
<dbReference type="InterPro" id="IPR036922">
    <property type="entry name" value="Rieske_2Fe-2S_sf"/>
</dbReference>
<dbReference type="SUPFAM" id="SSF55961">
    <property type="entry name" value="Bet v1-like"/>
    <property type="match status" value="1"/>
</dbReference>
<dbReference type="GO" id="GO:0016491">
    <property type="term" value="F:oxidoreductase activity"/>
    <property type="evidence" value="ECO:0007669"/>
    <property type="project" value="UniProtKB-KW"/>
</dbReference>
<reference evidence="8" key="1">
    <citation type="submission" date="2016-11" db="EMBL/GenBank/DDBJ databases">
        <authorList>
            <person name="Varghese N."/>
            <person name="Submissions S."/>
        </authorList>
    </citation>
    <scope>NUCLEOTIDE SEQUENCE [LARGE SCALE GENOMIC DNA]</scope>
    <source>
        <strain evidence="8">GAS401</strain>
    </source>
</reference>
<organism evidence="7 8">
    <name type="scientific">Bradyrhizobium erythrophlei</name>
    <dbReference type="NCBI Taxonomy" id="1437360"/>
    <lineage>
        <taxon>Bacteria</taxon>
        <taxon>Pseudomonadati</taxon>
        <taxon>Pseudomonadota</taxon>
        <taxon>Alphaproteobacteria</taxon>
        <taxon>Hyphomicrobiales</taxon>
        <taxon>Nitrobacteraceae</taxon>
        <taxon>Bradyrhizobium</taxon>
    </lineage>
</organism>
<keyword evidence="5" id="KW-0411">Iron-sulfur</keyword>
<feature type="domain" description="Rieske" evidence="6">
    <location>
        <begin position="32"/>
        <end position="133"/>
    </location>
</feature>
<dbReference type="InterPro" id="IPR044043">
    <property type="entry name" value="VanA_C_cat"/>
</dbReference>
<evidence type="ECO:0000256" key="4">
    <source>
        <dbReference type="ARBA" id="ARBA00023004"/>
    </source>
</evidence>
<evidence type="ECO:0000256" key="5">
    <source>
        <dbReference type="ARBA" id="ARBA00023014"/>
    </source>
</evidence>
<accession>A0A1M7UTT4</accession>
<keyword evidence="4" id="KW-0408">Iron</keyword>
<dbReference type="Gene3D" id="2.102.10.10">
    <property type="entry name" value="Rieske [2Fe-2S] iron-sulphur domain"/>
    <property type="match status" value="1"/>
</dbReference>
<evidence type="ECO:0000259" key="6">
    <source>
        <dbReference type="PROSITE" id="PS51296"/>
    </source>
</evidence>
<dbReference type="Proteomes" id="UP000184096">
    <property type="component" value="Chromosome I"/>
</dbReference>
<dbReference type="Pfam" id="PF19112">
    <property type="entry name" value="VanA_C"/>
    <property type="match status" value="1"/>
</dbReference>
<dbReference type="EMBL" id="LT670849">
    <property type="protein sequence ID" value="SHN86354.1"/>
    <property type="molecule type" value="Genomic_DNA"/>
</dbReference>
<dbReference type="GO" id="GO:0046872">
    <property type="term" value="F:metal ion binding"/>
    <property type="evidence" value="ECO:0007669"/>
    <property type="project" value="UniProtKB-KW"/>
</dbReference>
<evidence type="ECO:0000256" key="2">
    <source>
        <dbReference type="ARBA" id="ARBA00022723"/>
    </source>
</evidence>
<dbReference type="Gene3D" id="3.90.380.10">
    <property type="entry name" value="Naphthalene 1,2-dioxygenase Alpha Subunit, Chain A, domain 1"/>
    <property type="match status" value="1"/>
</dbReference>
<sequence>MDMELDSAEAAETNISSAPVDLRRVGAHPDHWYPVAWSHEVKKGQVVASSFAGEPIAIVRPQQGDVYALEDRCAHRQVPLSKGSVKDCRVHCCYHGWSYDASGKCDVPYIGKGKQPNGVRVYPSAECDGIIFIWPGSLPAAPPPASLGAAGDKAYKTRSFGRIVNCHYTFMHENLMDMNHQFLHIRTTGKVTPRYLGRRAGEGWMELDYTFARPDSKQPLGESLITGGFRSDASKPRDLMTIRTEYPHQTLRFFAGGGDVPALYVWLGYTPVDVEQRKNRSFIHLSVRRPKIPGVLDLAWPVLTWFTNRVFEEDRIIVELEQAAYDAQGADWNQEVFPPIRELRDLLSRNGRVMAARQA</sequence>
<name>A0A1M7UTT4_9BRAD</name>
<dbReference type="PANTHER" id="PTHR21266:SF60">
    <property type="entry name" value="3-KETOSTEROID-9-ALPHA-MONOOXYGENASE, OXYGENASE COMPONENT"/>
    <property type="match status" value="1"/>
</dbReference>
<dbReference type="InterPro" id="IPR017941">
    <property type="entry name" value="Rieske_2Fe-2S"/>
</dbReference>
<dbReference type="PANTHER" id="PTHR21266">
    <property type="entry name" value="IRON-SULFUR DOMAIN CONTAINING PROTEIN"/>
    <property type="match status" value="1"/>
</dbReference>
<evidence type="ECO:0000313" key="8">
    <source>
        <dbReference type="Proteomes" id="UP000184096"/>
    </source>
</evidence>
<dbReference type="GO" id="GO:0051537">
    <property type="term" value="F:2 iron, 2 sulfur cluster binding"/>
    <property type="evidence" value="ECO:0007669"/>
    <property type="project" value="UniProtKB-KW"/>
</dbReference>
<evidence type="ECO:0000313" key="7">
    <source>
        <dbReference type="EMBL" id="SHN86354.1"/>
    </source>
</evidence>
<dbReference type="SUPFAM" id="SSF50022">
    <property type="entry name" value="ISP domain"/>
    <property type="match status" value="1"/>
</dbReference>
<dbReference type="PROSITE" id="PS51296">
    <property type="entry name" value="RIESKE"/>
    <property type="match status" value="1"/>
</dbReference>